<gene>
    <name evidence="5" type="ORF">I6N95_08665</name>
</gene>
<dbReference type="GO" id="GO:0043456">
    <property type="term" value="P:regulation of pentose-phosphate shunt"/>
    <property type="evidence" value="ECO:0007669"/>
    <property type="project" value="TreeGrafter"/>
</dbReference>
<proteinExistence type="predicted"/>
<keyword evidence="6" id="KW-1185">Reference proteome</keyword>
<accession>A0A940PBQ0</accession>
<feature type="binding site" evidence="3">
    <location>
        <position position="62"/>
    </location>
    <ligand>
        <name>substrate</name>
    </ligand>
</feature>
<evidence type="ECO:0000256" key="4">
    <source>
        <dbReference type="PIRSR" id="PIRSR613078-3"/>
    </source>
</evidence>
<dbReference type="InterPro" id="IPR001345">
    <property type="entry name" value="PG/BPGM_mutase_AS"/>
</dbReference>
<feature type="site" description="Transition state stabilizer" evidence="4">
    <location>
        <position position="185"/>
    </location>
</feature>
<dbReference type="PANTHER" id="PTHR46517:SF1">
    <property type="entry name" value="FRUCTOSE-2,6-BISPHOSPHATASE TIGAR"/>
    <property type="match status" value="1"/>
</dbReference>
<protein>
    <submittedName>
        <fullName evidence="5">Histidine phosphatase family protein</fullName>
    </submittedName>
</protein>
<dbReference type="SMART" id="SM00855">
    <property type="entry name" value="PGAM"/>
    <property type="match status" value="1"/>
</dbReference>
<dbReference type="Gene3D" id="3.40.50.1240">
    <property type="entry name" value="Phosphoglycerate mutase-like"/>
    <property type="match status" value="1"/>
</dbReference>
<feature type="active site" description="Proton donor/acceptor" evidence="2">
    <location>
        <position position="89"/>
    </location>
</feature>
<evidence type="ECO:0000313" key="5">
    <source>
        <dbReference type="EMBL" id="MBP1041073.1"/>
    </source>
</evidence>
<evidence type="ECO:0000256" key="2">
    <source>
        <dbReference type="PIRSR" id="PIRSR613078-1"/>
    </source>
</evidence>
<comment type="caution">
    <text evidence="5">The sequence shown here is derived from an EMBL/GenBank/DDBJ whole genome shotgun (WGS) entry which is preliminary data.</text>
</comment>
<sequence>MIDINIVLLRHGETLFNSEQKVQGWSDSFLTPNGRLGVKGKAIDFLVKGLYFDAIYSSDSGRTLETSRIISSILKVPSSNIILEPDLREYNYGIFEGQTNMAMETAIKAEIFEKNNDGFKARAMKKDPTVIFDVLNQLDKDQKPTPNTWYSETTEDYLSRVKRGLMTIIADSIKQDNSLILLVSHGHTIATLMGLLFPTELAQWLNSGKKLDNCGDLSLTYNVIQKEFHFEGIHNPETSQKAMS</sequence>
<dbReference type="GO" id="GO:0004331">
    <property type="term" value="F:fructose-2,6-bisphosphate 2-phosphatase activity"/>
    <property type="evidence" value="ECO:0007669"/>
    <property type="project" value="TreeGrafter"/>
</dbReference>
<dbReference type="EMBL" id="JAEEGA010000005">
    <property type="protein sequence ID" value="MBP1041073.1"/>
    <property type="molecule type" value="Genomic_DNA"/>
</dbReference>
<evidence type="ECO:0000313" key="6">
    <source>
        <dbReference type="Proteomes" id="UP000674938"/>
    </source>
</evidence>
<dbReference type="InterPro" id="IPR029033">
    <property type="entry name" value="His_PPase_superfam"/>
</dbReference>
<organism evidence="5 6">
    <name type="scientific">Vagococcus allomyrinae</name>
    <dbReference type="NCBI Taxonomy" id="2794353"/>
    <lineage>
        <taxon>Bacteria</taxon>
        <taxon>Bacillati</taxon>
        <taxon>Bacillota</taxon>
        <taxon>Bacilli</taxon>
        <taxon>Lactobacillales</taxon>
        <taxon>Enterococcaceae</taxon>
        <taxon>Vagococcus</taxon>
    </lineage>
</organism>
<dbReference type="InterPro" id="IPR013078">
    <property type="entry name" value="His_Pase_superF_clade-1"/>
</dbReference>
<dbReference type="Proteomes" id="UP000674938">
    <property type="component" value="Unassembled WGS sequence"/>
</dbReference>
<dbReference type="GO" id="GO:0045820">
    <property type="term" value="P:negative regulation of glycolytic process"/>
    <property type="evidence" value="ECO:0007669"/>
    <property type="project" value="TreeGrafter"/>
</dbReference>
<dbReference type="SUPFAM" id="SSF53254">
    <property type="entry name" value="Phosphoglycerate mutase-like"/>
    <property type="match status" value="1"/>
</dbReference>
<dbReference type="GO" id="GO:0005829">
    <property type="term" value="C:cytosol"/>
    <property type="evidence" value="ECO:0007669"/>
    <property type="project" value="TreeGrafter"/>
</dbReference>
<feature type="active site" description="Tele-phosphohistidine intermediate" evidence="2">
    <location>
        <position position="11"/>
    </location>
</feature>
<dbReference type="PROSITE" id="PS00175">
    <property type="entry name" value="PG_MUTASE"/>
    <property type="match status" value="1"/>
</dbReference>
<name>A0A940PBQ0_9ENTE</name>
<dbReference type="CDD" id="cd07067">
    <property type="entry name" value="HP_PGM_like"/>
    <property type="match status" value="1"/>
</dbReference>
<dbReference type="Pfam" id="PF00300">
    <property type="entry name" value="His_Phos_1"/>
    <property type="match status" value="2"/>
</dbReference>
<dbReference type="PANTHER" id="PTHR46517">
    <property type="entry name" value="FRUCTOSE-2,6-BISPHOSPHATASE TIGAR"/>
    <property type="match status" value="1"/>
</dbReference>
<keyword evidence="1" id="KW-0378">Hydrolase</keyword>
<evidence type="ECO:0000256" key="1">
    <source>
        <dbReference type="ARBA" id="ARBA00022801"/>
    </source>
</evidence>
<feature type="binding site" evidence="3">
    <location>
        <begin position="89"/>
        <end position="92"/>
    </location>
    <ligand>
        <name>substrate</name>
    </ligand>
</feature>
<dbReference type="RefSeq" id="WP_209526716.1">
    <property type="nucleotide sequence ID" value="NZ_JAEEGA010000005.1"/>
</dbReference>
<feature type="binding site" evidence="3">
    <location>
        <begin position="10"/>
        <end position="17"/>
    </location>
    <ligand>
        <name>substrate</name>
    </ligand>
</feature>
<dbReference type="InterPro" id="IPR051695">
    <property type="entry name" value="Phosphoglycerate_Mutase"/>
</dbReference>
<evidence type="ECO:0000256" key="3">
    <source>
        <dbReference type="PIRSR" id="PIRSR613078-2"/>
    </source>
</evidence>
<reference evidence="5" key="1">
    <citation type="submission" date="2020-12" db="EMBL/GenBank/DDBJ databases">
        <title>Vagococcus allomyrinae sp. nov. and Enterococcus lavae sp. nov., isolated from the larvae of Allomyrina dichotoma.</title>
        <authorList>
            <person name="Lee S.D."/>
        </authorList>
    </citation>
    <scope>NUCLEOTIDE SEQUENCE</scope>
    <source>
        <strain evidence="5">BWB3-3</strain>
    </source>
</reference>
<dbReference type="AlphaFoldDB" id="A0A940PBQ0"/>